<keyword evidence="10" id="KW-1133">Transmembrane helix</keyword>
<dbReference type="GO" id="GO:0016231">
    <property type="term" value="F:beta-N-acetylglucosaminidase activity"/>
    <property type="evidence" value="ECO:0007669"/>
    <property type="project" value="TreeGrafter"/>
</dbReference>
<feature type="transmembrane region" description="Helical" evidence="10">
    <location>
        <begin position="54"/>
        <end position="75"/>
    </location>
</feature>
<dbReference type="Gene3D" id="3.30.379.10">
    <property type="entry name" value="Chitobiase/beta-hexosaminidase domain 2-like"/>
    <property type="match status" value="1"/>
</dbReference>
<dbReference type="GO" id="GO:0005886">
    <property type="term" value="C:plasma membrane"/>
    <property type="evidence" value="ECO:0007669"/>
    <property type="project" value="TreeGrafter"/>
</dbReference>
<comment type="similarity">
    <text evidence="2 7">Belongs to the glycosyl hydrolase 20 family.</text>
</comment>
<evidence type="ECO:0000256" key="9">
    <source>
        <dbReference type="SAM" id="MobiDB-lite"/>
    </source>
</evidence>
<dbReference type="PIRSF" id="PIRSF001093">
    <property type="entry name" value="B-hxosamndse_ab_euk"/>
    <property type="match status" value="1"/>
</dbReference>
<gene>
    <name evidence="14" type="primary">Aste57867_19038</name>
    <name evidence="13" type="ORF">As57867_018974</name>
    <name evidence="14" type="ORF">ASTE57867_19038</name>
</gene>
<feature type="active site" description="Proton donor" evidence="8">
    <location>
        <position position="446"/>
    </location>
</feature>
<dbReference type="OrthoDB" id="428480at2759"/>
<evidence type="ECO:0000313" key="15">
    <source>
        <dbReference type="Proteomes" id="UP000332933"/>
    </source>
</evidence>
<evidence type="ECO:0000259" key="11">
    <source>
        <dbReference type="Pfam" id="PF00728"/>
    </source>
</evidence>
<keyword evidence="10" id="KW-0812">Transmembrane</keyword>
<feature type="domain" description="Beta-hexosaminidase eukaryotic type N-terminal" evidence="12">
    <location>
        <begin position="206"/>
        <end position="258"/>
    </location>
</feature>
<dbReference type="Gene3D" id="3.20.20.80">
    <property type="entry name" value="Glycosidases"/>
    <property type="match status" value="1"/>
</dbReference>
<evidence type="ECO:0000256" key="10">
    <source>
        <dbReference type="SAM" id="Phobius"/>
    </source>
</evidence>
<feature type="domain" description="Glycoside hydrolase family 20 catalytic" evidence="11">
    <location>
        <begin position="282"/>
        <end position="625"/>
    </location>
</feature>
<dbReference type="GO" id="GO:0030203">
    <property type="term" value="P:glycosaminoglycan metabolic process"/>
    <property type="evidence" value="ECO:0007669"/>
    <property type="project" value="TreeGrafter"/>
</dbReference>
<evidence type="ECO:0000256" key="7">
    <source>
        <dbReference type="PIRNR" id="PIRNR001093"/>
    </source>
</evidence>
<evidence type="ECO:0000256" key="5">
    <source>
        <dbReference type="ARBA" id="ARBA00023180"/>
    </source>
</evidence>
<dbReference type="Pfam" id="PF00728">
    <property type="entry name" value="Glyco_hydro_20"/>
    <property type="match status" value="1"/>
</dbReference>
<keyword evidence="10" id="KW-0472">Membrane</keyword>
<dbReference type="SUPFAM" id="SSF55545">
    <property type="entry name" value="beta-N-acetylhexosaminidase-like domain"/>
    <property type="match status" value="1"/>
</dbReference>
<keyword evidence="4 7" id="KW-0378">Hydrolase</keyword>
<dbReference type="InterPro" id="IPR029018">
    <property type="entry name" value="Hex-like_dom2"/>
</dbReference>
<keyword evidence="3" id="KW-0732">Signal</keyword>
<dbReference type="GO" id="GO:0005975">
    <property type="term" value="P:carbohydrate metabolic process"/>
    <property type="evidence" value="ECO:0007669"/>
    <property type="project" value="InterPro"/>
</dbReference>
<dbReference type="PRINTS" id="PR00738">
    <property type="entry name" value="GLHYDRLASE20"/>
</dbReference>
<dbReference type="InterPro" id="IPR025705">
    <property type="entry name" value="Beta_hexosaminidase_sua/sub"/>
</dbReference>
<dbReference type="EMBL" id="CAADRA010006460">
    <property type="protein sequence ID" value="VFT95763.1"/>
    <property type="molecule type" value="Genomic_DNA"/>
</dbReference>
<dbReference type="InterPro" id="IPR029019">
    <property type="entry name" value="HEX_eukaryotic_N"/>
</dbReference>
<accession>A0A485LDK3</accession>
<dbReference type="InterPro" id="IPR017853">
    <property type="entry name" value="GH"/>
</dbReference>
<evidence type="ECO:0000256" key="2">
    <source>
        <dbReference type="ARBA" id="ARBA00006285"/>
    </source>
</evidence>
<evidence type="ECO:0000256" key="6">
    <source>
        <dbReference type="ARBA" id="ARBA00023295"/>
    </source>
</evidence>
<keyword evidence="15" id="KW-1185">Reference proteome</keyword>
<dbReference type="EC" id="3.2.1.52" evidence="7"/>
<dbReference type="PANTHER" id="PTHR22600:SF26">
    <property type="entry name" value="BETA-N-ACETYLHEXOSAMINIDASE"/>
    <property type="match status" value="1"/>
</dbReference>
<keyword evidence="5" id="KW-0325">Glycoprotein</keyword>
<evidence type="ECO:0000256" key="4">
    <source>
        <dbReference type="ARBA" id="ARBA00022801"/>
    </source>
</evidence>
<dbReference type="InterPro" id="IPR015883">
    <property type="entry name" value="Glyco_hydro_20_cat"/>
</dbReference>
<dbReference type="Pfam" id="PF14845">
    <property type="entry name" value="Glycohydro_20b2"/>
    <property type="match status" value="1"/>
</dbReference>
<evidence type="ECO:0000256" key="3">
    <source>
        <dbReference type="ARBA" id="ARBA00022729"/>
    </source>
</evidence>
<dbReference type="PANTHER" id="PTHR22600">
    <property type="entry name" value="BETA-HEXOSAMINIDASE"/>
    <property type="match status" value="1"/>
</dbReference>
<dbReference type="FunFam" id="3.20.20.80:FF:000063">
    <property type="entry name" value="Beta-hexosaminidase"/>
    <property type="match status" value="1"/>
</dbReference>
<name>A0A485LDK3_9STRA</name>
<organism evidence="14 15">
    <name type="scientific">Aphanomyces stellatus</name>
    <dbReference type="NCBI Taxonomy" id="120398"/>
    <lineage>
        <taxon>Eukaryota</taxon>
        <taxon>Sar</taxon>
        <taxon>Stramenopiles</taxon>
        <taxon>Oomycota</taxon>
        <taxon>Saprolegniomycetes</taxon>
        <taxon>Saprolegniales</taxon>
        <taxon>Verrucalvaceae</taxon>
        <taxon>Aphanomyces</taxon>
    </lineage>
</organism>
<protein>
    <recommendedName>
        <fullName evidence="7">Beta-hexosaminidase</fullName>
        <ecNumber evidence="7">3.2.1.52</ecNumber>
    </recommendedName>
</protein>
<feature type="region of interest" description="Disordered" evidence="9">
    <location>
        <begin position="1"/>
        <end position="22"/>
    </location>
</feature>
<evidence type="ECO:0000313" key="13">
    <source>
        <dbReference type="EMBL" id="KAF0689535.1"/>
    </source>
</evidence>
<dbReference type="Proteomes" id="UP000332933">
    <property type="component" value="Unassembled WGS sequence"/>
</dbReference>
<reference evidence="13" key="2">
    <citation type="submission" date="2019-06" db="EMBL/GenBank/DDBJ databases">
        <title>Genomics analysis of Aphanomyces spp. identifies a new class of oomycete effector associated with host adaptation.</title>
        <authorList>
            <person name="Gaulin E."/>
        </authorList>
    </citation>
    <scope>NUCLEOTIDE SEQUENCE</scope>
    <source>
        <strain evidence="13">CBS 578.67</strain>
    </source>
</reference>
<keyword evidence="6 7" id="KW-0326">Glycosidase</keyword>
<sequence length="671" mass="73701">MQSSTPVPIDSSAVTYHPNDDGMGEKSYIQGGVSPVVMDARRPFPSEALRFKKWIVPGMLVVIVGLIAALITVAVTKKVSDPNAMSFDLGSDVIMKAQVFKYTCTANQCVRQNLTKAEILSQTPTMGPGLMSLRVCEMTCGSGSMLPLPQSITFASAETVAVDVTSFSHSVSGADGSLVKDMQAAFTELVELKKKLAVGGIQDSGKKVSVVGKVESSSTSLTLETDESYSLSTSGTTVTITAKTIFGYRHGLASLLQLVDWCDITRSHRMVASVTVQDKPAFHYRGVSVDTARNFFPLATLRRLLRTMGMHKLNVFHWHLTDSASFGVEIKREPKFNQYGTVAANMVYTQAQVAALVAYGKVHGVLIIPEIDAPAHAGAGWQWGPDFGLGELVLCWADEPWKTHCLEAPCGQLNPLNDNVVTLLDGVWTELGTVFDSGVFHMGGDEVYLQCWQDSPAVSSHVVNTTEKAEYFSIWATFQQKSQEKLWSHMPQQKVMLWSSDLTTSEYISHFPKDKVIIQAWDKLSMNEPRSLTDAGYQVIASFQEAHYLDCGLNGVAKKNNGWCAPYKTWQVMYDQELAYNVTAENLHLVLGGEVVLWSEVTGAAAMDDKVWPRTAAFAERAWTNLNATWDKVMARMTIASHRIVESGVGADMIQPHWCRQNPGQCTLLLD</sequence>
<evidence type="ECO:0000256" key="1">
    <source>
        <dbReference type="ARBA" id="ARBA00001231"/>
    </source>
</evidence>
<comment type="catalytic activity">
    <reaction evidence="1 7">
        <text>Hydrolysis of terminal non-reducing N-acetyl-D-hexosamine residues in N-acetyl-beta-D-hexosaminides.</text>
        <dbReference type="EC" id="3.2.1.52"/>
    </reaction>
</comment>
<dbReference type="SUPFAM" id="SSF51445">
    <property type="entry name" value="(Trans)glycosidases"/>
    <property type="match status" value="1"/>
</dbReference>
<dbReference type="AlphaFoldDB" id="A0A485LDK3"/>
<evidence type="ECO:0000259" key="12">
    <source>
        <dbReference type="Pfam" id="PF14845"/>
    </source>
</evidence>
<evidence type="ECO:0000256" key="8">
    <source>
        <dbReference type="PIRSR" id="PIRSR001093-1"/>
    </source>
</evidence>
<proteinExistence type="inferred from homology"/>
<evidence type="ECO:0000313" key="14">
    <source>
        <dbReference type="EMBL" id="VFT95763.1"/>
    </source>
</evidence>
<dbReference type="EMBL" id="VJMH01006439">
    <property type="protein sequence ID" value="KAF0689535.1"/>
    <property type="molecule type" value="Genomic_DNA"/>
</dbReference>
<reference evidence="14 15" key="1">
    <citation type="submission" date="2019-03" db="EMBL/GenBank/DDBJ databases">
        <authorList>
            <person name="Gaulin E."/>
            <person name="Dumas B."/>
        </authorList>
    </citation>
    <scope>NUCLEOTIDE SEQUENCE [LARGE SCALE GENOMIC DNA]</scope>
    <source>
        <strain evidence="14">CBS 568.67</strain>
    </source>
</reference>